<dbReference type="Proteomes" id="UP000193920">
    <property type="component" value="Unassembled WGS sequence"/>
</dbReference>
<protein>
    <submittedName>
        <fullName evidence="1">Uncharacterized protein</fullName>
    </submittedName>
</protein>
<evidence type="ECO:0000313" key="2">
    <source>
        <dbReference type="Proteomes" id="UP000193920"/>
    </source>
</evidence>
<dbReference type="PANTHER" id="PTHR34754">
    <property type="entry name" value="COILED-COIL DOMAIN-CONTAINING PROTEIN 60"/>
    <property type="match status" value="1"/>
</dbReference>
<reference evidence="1 2" key="1">
    <citation type="submission" date="2016-08" db="EMBL/GenBank/DDBJ databases">
        <title>A Parts List for Fungal Cellulosomes Revealed by Comparative Genomics.</title>
        <authorList>
            <consortium name="DOE Joint Genome Institute"/>
            <person name="Haitjema C.H."/>
            <person name="Gilmore S.P."/>
            <person name="Henske J.K."/>
            <person name="Solomon K.V."/>
            <person name="De Groot R."/>
            <person name="Kuo A."/>
            <person name="Mondo S.J."/>
            <person name="Salamov A.A."/>
            <person name="Labutti K."/>
            <person name="Zhao Z."/>
            <person name="Chiniquy J."/>
            <person name="Barry K."/>
            <person name="Brewer H.M."/>
            <person name="Purvine S.O."/>
            <person name="Wright A.T."/>
            <person name="Boxma B."/>
            <person name="Van Alen T."/>
            <person name="Hackstein J.H."/>
            <person name="Baker S.E."/>
            <person name="Grigoriev I.V."/>
            <person name="O'Malley M.A."/>
        </authorList>
    </citation>
    <scope>NUCLEOTIDE SEQUENCE [LARGE SCALE GENOMIC DNA]</scope>
    <source>
        <strain evidence="1 2">G1</strain>
    </source>
</reference>
<dbReference type="AlphaFoldDB" id="A0A1Y2E5G7"/>
<evidence type="ECO:0000313" key="1">
    <source>
        <dbReference type="EMBL" id="ORY66762.1"/>
    </source>
</evidence>
<dbReference type="EMBL" id="MCOG01000050">
    <property type="protein sequence ID" value="ORY66762.1"/>
    <property type="molecule type" value="Genomic_DNA"/>
</dbReference>
<sequence length="537" mass="63257">MTESSLRSLLLNKNNTNEVSFKNSAIQKDTNNVSSINKNLTINNGNNNSNSIGPKHHFRRHNLVSHSQFIKKDIKDVSLLDSMKSNIINDSLIRTANYSPEKVYVRTNLCLLTGDQQEIKKEKERRKKDVHECGFSSVFKEPYKPLGSPITDTKKLIIDSLQINPGSFQKPSYHQEYKMNNIKNELYHVNRKIPTLDLSGRKTGYGLLKSAINESNNRMHFVKYGVPYFETIENHNCNKYDDSDKSNINLNTIDYKHLIFDMDKQNYFAQLTNTRKNEQYIDSIPLSKNKLKNISKKEKINKKKENEEPSIKTINLKKFEETFQFKQNLNHINPVEKFYETRDRYYDQLQRLNNILEEDLMRQEIYRKKIFKMKFNSLKISKNNAFIDDDIKRMRNIVRNELKIERESIIKKHPWYNDMIKRLLYTTGSSKKISSTESVLLRQIRNIIEDGIPFTKLTYINILKIIPSSEFMSENIQRILRFIKQQEPIQEKDYMEAIEATGHSMKIKNASSSEIDMFGLIMLNVPYQFYLYLLKSS</sequence>
<comment type="caution">
    <text evidence="1">The sequence shown here is derived from an EMBL/GenBank/DDBJ whole genome shotgun (WGS) entry which is preliminary data.</text>
</comment>
<name>A0A1Y2E5G7_9FUNG</name>
<keyword evidence="2" id="KW-1185">Reference proteome</keyword>
<accession>A0A1Y2E5G7</accession>
<dbReference type="OrthoDB" id="2141068at2759"/>
<dbReference type="PANTHER" id="PTHR34754:SF1">
    <property type="entry name" value="COILED-COIL DOMAIN-CONTAINING PROTEIN 60"/>
    <property type="match status" value="1"/>
</dbReference>
<dbReference type="InterPro" id="IPR031526">
    <property type="entry name" value="DUF4698"/>
</dbReference>
<organism evidence="1 2">
    <name type="scientific">Neocallimastix californiae</name>
    <dbReference type="NCBI Taxonomy" id="1754190"/>
    <lineage>
        <taxon>Eukaryota</taxon>
        <taxon>Fungi</taxon>
        <taxon>Fungi incertae sedis</taxon>
        <taxon>Chytridiomycota</taxon>
        <taxon>Chytridiomycota incertae sedis</taxon>
        <taxon>Neocallimastigomycetes</taxon>
        <taxon>Neocallimastigales</taxon>
        <taxon>Neocallimastigaceae</taxon>
        <taxon>Neocallimastix</taxon>
    </lineage>
</organism>
<gene>
    <name evidence="1" type="ORF">LY90DRAFT_667925</name>
</gene>
<proteinExistence type="predicted"/>